<evidence type="ECO:0000313" key="3">
    <source>
        <dbReference type="EMBL" id="KAG0152387.1"/>
    </source>
</evidence>
<sequence length="314" mass="36032">MSVKISLLSLPTEILHHIHLISTSENLPLVCKPLWVLFSTTTTARYRAIYLWRKYILPQSQTDLNSNSRPIHKWDDIVTNGCCTLQVLIILRNFHQSEFDSELDPPNSSSSSDKPPSSSSSPHNQHPSSSSEKTQLGPPPIVIDQIPTRLFKPLSSNKTTRTENETRAIKLEQSYQYIFTLLTEFRTSPDKTGGYPLARSVLSGNLDFIRLLLDFGARPRLKDNLVIMVAIEKGDLYIVRMLVERDYIHPEEDCKSRPRSDMKNKKVKREDRVKINDCMLEKALRRKHYRIADYLMGKGARPTLETIRLLESSN</sequence>
<dbReference type="InterPro" id="IPR036770">
    <property type="entry name" value="Ankyrin_rpt-contain_sf"/>
</dbReference>
<protein>
    <recommendedName>
        <fullName evidence="5">Ankyrin repeat protein</fullName>
    </recommendedName>
</protein>
<dbReference type="PROSITE" id="PS50088">
    <property type="entry name" value="ANK_REPEAT"/>
    <property type="match status" value="1"/>
</dbReference>
<dbReference type="AlphaFoldDB" id="A0A9P6NXT9"/>
<feature type="region of interest" description="Disordered" evidence="2">
    <location>
        <begin position="100"/>
        <end position="140"/>
    </location>
</feature>
<evidence type="ECO:0000256" key="1">
    <source>
        <dbReference type="PROSITE-ProRule" id="PRU00023"/>
    </source>
</evidence>
<keyword evidence="1" id="KW-0040">ANK repeat</keyword>
<evidence type="ECO:0000313" key="4">
    <source>
        <dbReference type="Proteomes" id="UP000886653"/>
    </source>
</evidence>
<dbReference type="SUPFAM" id="SSF48403">
    <property type="entry name" value="Ankyrin repeat"/>
    <property type="match status" value="1"/>
</dbReference>
<dbReference type="PROSITE" id="PS50297">
    <property type="entry name" value="ANK_REP_REGION"/>
    <property type="match status" value="1"/>
</dbReference>
<gene>
    <name evidence="3" type="ORF">CROQUDRAFT_649789</name>
</gene>
<evidence type="ECO:0000256" key="2">
    <source>
        <dbReference type="SAM" id="MobiDB-lite"/>
    </source>
</evidence>
<accession>A0A9P6NXT9</accession>
<dbReference type="Proteomes" id="UP000886653">
    <property type="component" value="Unassembled WGS sequence"/>
</dbReference>
<feature type="compositionally biased region" description="Low complexity" evidence="2">
    <location>
        <begin position="104"/>
        <end position="131"/>
    </location>
</feature>
<reference evidence="3" key="1">
    <citation type="submission" date="2013-11" db="EMBL/GenBank/DDBJ databases">
        <title>Genome sequence of the fusiform rust pathogen reveals effectors for host alternation and coevolution with pine.</title>
        <authorList>
            <consortium name="DOE Joint Genome Institute"/>
            <person name="Smith K."/>
            <person name="Pendleton A."/>
            <person name="Kubisiak T."/>
            <person name="Anderson C."/>
            <person name="Salamov A."/>
            <person name="Aerts A."/>
            <person name="Riley R."/>
            <person name="Clum A."/>
            <person name="Lindquist E."/>
            <person name="Ence D."/>
            <person name="Campbell M."/>
            <person name="Kronenberg Z."/>
            <person name="Feau N."/>
            <person name="Dhillon B."/>
            <person name="Hamelin R."/>
            <person name="Burleigh J."/>
            <person name="Smith J."/>
            <person name="Yandell M."/>
            <person name="Nelson C."/>
            <person name="Grigoriev I."/>
            <person name="Davis J."/>
        </authorList>
    </citation>
    <scope>NUCLEOTIDE SEQUENCE</scope>
    <source>
        <strain evidence="3">G11</strain>
    </source>
</reference>
<dbReference type="EMBL" id="MU167208">
    <property type="protein sequence ID" value="KAG0152387.1"/>
    <property type="molecule type" value="Genomic_DNA"/>
</dbReference>
<organism evidence="3 4">
    <name type="scientific">Cronartium quercuum f. sp. fusiforme G11</name>
    <dbReference type="NCBI Taxonomy" id="708437"/>
    <lineage>
        <taxon>Eukaryota</taxon>
        <taxon>Fungi</taxon>
        <taxon>Dikarya</taxon>
        <taxon>Basidiomycota</taxon>
        <taxon>Pucciniomycotina</taxon>
        <taxon>Pucciniomycetes</taxon>
        <taxon>Pucciniales</taxon>
        <taxon>Coleosporiaceae</taxon>
        <taxon>Cronartium</taxon>
    </lineage>
</organism>
<dbReference type="InterPro" id="IPR002110">
    <property type="entry name" value="Ankyrin_rpt"/>
</dbReference>
<evidence type="ECO:0008006" key="5">
    <source>
        <dbReference type="Google" id="ProtNLM"/>
    </source>
</evidence>
<proteinExistence type="predicted"/>
<feature type="repeat" description="ANK" evidence="1">
    <location>
        <begin position="192"/>
        <end position="224"/>
    </location>
</feature>
<name>A0A9P6NXT9_9BASI</name>
<keyword evidence="4" id="KW-1185">Reference proteome</keyword>
<comment type="caution">
    <text evidence="3">The sequence shown here is derived from an EMBL/GenBank/DDBJ whole genome shotgun (WGS) entry which is preliminary data.</text>
</comment>
<dbReference type="OrthoDB" id="2497616at2759"/>
<dbReference type="Gene3D" id="1.25.40.20">
    <property type="entry name" value="Ankyrin repeat-containing domain"/>
    <property type="match status" value="1"/>
</dbReference>